<dbReference type="Pfam" id="PF02028">
    <property type="entry name" value="BCCT"/>
    <property type="match status" value="1"/>
</dbReference>
<evidence type="ECO:0000313" key="11">
    <source>
        <dbReference type="Proteomes" id="UP001550739"/>
    </source>
</evidence>
<keyword evidence="6 8" id="KW-1133">Transmembrane helix</keyword>
<evidence type="ECO:0000256" key="7">
    <source>
        <dbReference type="ARBA" id="ARBA00023136"/>
    </source>
</evidence>
<dbReference type="PANTHER" id="PTHR30047">
    <property type="entry name" value="HIGH-AFFINITY CHOLINE TRANSPORT PROTEIN-RELATED"/>
    <property type="match status" value="1"/>
</dbReference>
<comment type="similarity">
    <text evidence="2">Belongs to the BCCT transporter (TC 2.A.15) family.</text>
</comment>
<feature type="transmembrane region" description="Helical" evidence="8">
    <location>
        <begin position="66"/>
        <end position="84"/>
    </location>
</feature>
<evidence type="ECO:0000256" key="1">
    <source>
        <dbReference type="ARBA" id="ARBA00004651"/>
    </source>
</evidence>
<name>A0ABV2ZS93_9ACTN</name>
<organism evidence="10 11">
    <name type="scientific">Streptomyces sp. 900129855</name>
    <dbReference type="NCBI Taxonomy" id="3155129"/>
    <lineage>
        <taxon>Bacteria</taxon>
        <taxon>Bacillati</taxon>
        <taxon>Actinomycetota</taxon>
        <taxon>Actinomycetes</taxon>
        <taxon>Kitasatosporales</taxon>
        <taxon>Streptomycetaceae</taxon>
        <taxon>Streptomyces</taxon>
    </lineage>
</organism>
<dbReference type="InterPro" id="IPR000060">
    <property type="entry name" value="BCCT_transptr"/>
</dbReference>
<feature type="transmembrane region" description="Helical" evidence="8">
    <location>
        <begin position="117"/>
        <end position="140"/>
    </location>
</feature>
<keyword evidence="5 8" id="KW-0812">Transmembrane</keyword>
<dbReference type="RefSeq" id="WP_361707026.1">
    <property type="nucleotide sequence ID" value="NZ_JBEZVE010000020.1"/>
</dbReference>
<dbReference type="Proteomes" id="UP001550739">
    <property type="component" value="Unassembled WGS sequence"/>
</dbReference>
<gene>
    <name evidence="10" type="ORF">AB0E89_33675</name>
</gene>
<feature type="transmembrane region" description="Helical" evidence="8">
    <location>
        <begin position="36"/>
        <end position="54"/>
    </location>
</feature>
<dbReference type="EMBL" id="JBEZVE010000020">
    <property type="protein sequence ID" value="MEU3785432.1"/>
    <property type="molecule type" value="Genomic_DNA"/>
</dbReference>
<sequence>MVAIILVVMFFVSGADANTYVLSMMTSNGSFTPRRPVLILRGVLTGVTAVVLMLAGGLNALQNTDIVTSLPFLLIIAGLAVSFWEELMEQLISLREILDRLPDPRRVRGRRYRLGSLLALCLLAVLGGATTLAGIARFAVDAAPETRSRIGLTRLPRATALGRLLSRIDGDAFDDAVGAWLARYSRDPVEDEAPALVGLAVDGKAVRGSRRDGRERPSTARCTLLLSPPR</sequence>
<protein>
    <submittedName>
        <fullName evidence="10">BCCT family transporter</fullName>
    </submittedName>
</protein>
<keyword evidence="11" id="KW-1185">Reference proteome</keyword>
<dbReference type="Pfam" id="PF13808">
    <property type="entry name" value="DDE_Tnp_1_assoc"/>
    <property type="match status" value="1"/>
</dbReference>
<accession>A0ABV2ZS93</accession>
<evidence type="ECO:0000313" key="10">
    <source>
        <dbReference type="EMBL" id="MEU3785432.1"/>
    </source>
</evidence>
<dbReference type="InterPro" id="IPR032806">
    <property type="entry name" value="YbfD_N"/>
</dbReference>
<evidence type="ECO:0000256" key="4">
    <source>
        <dbReference type="ARBA" id="ARBA00022475"/>
    </source>
</evidence>
<evidence type="ECO:0000256" key="3">
    <source>
        <dbReference type="ARBA" id="ARBA00022448"/>
    </source>
</evidence>
<evidence type="ECO:0000256" key="8">
    <source>
        <dbReference type="SAM" id="Phobius"/>
    </source>
</evidence>
<reference evidence="10 11" key="1">
    <citation type="submission" date="2024-06" db="EMBL/GenBank/DDBJ databases">
        <title>The Natural Products Discovery Center: Release of the First 8490 Sequenced Strains for Exploring Actinobacteria Biosynthetic Diversity.</title>
        <authorList>
            <person name="Kalkreuter E."/>
            <person name="Kautsar S.A."/>
            <person name="Yang D."/>
            <person name="Bader C.D."/>
            <person name="Teijaro C.N."/>
            <person name="Fluegel L."/>
            <person name="Davis C.M."/>
            <person name="Simpson J.R."/>
            <person name="Lauterbach L."/>
            <person name="Steele A.D."/>
            <person name="Gui C."/>
            <person name="Meng S."/>
            <person name="Li G."/>
            <person name="Viehrig K."/>
            <person name="Ye F."/>
            <person name="Su P."/>
            <person name="Kiefer A.F."/>
            <person name="Nichols A."/>
            <person name="Cepeda A.J."/>
            <person name="Yan W."/>
            <person name="Fan B."/>
            <person name="Jiang Y."/>
            <person name="Adhikari A."/>
            <person name="Zheng C.-J."/>
            <person name="Schuster L."/>
            <person name="Cowan T.M."/>
            <person name="Smanski M.J."/>
            <person name="Chevrette M.G."/>
            <person name="De Carvalho L.P.S."/>
            <person name="Shen B."/>
        </authorList>
    </citation>
    <scope>NUCLEOTIDE SEQUENCE [LARGE SCALE GENOMIC DNA]</scope>
    <source>
        <strain evidence="10 11">NPDC033843</strain>
    </source>
</reference>
<keyword evidence="3" id="KW-0813">Transport</keyword>
<evidence type="ECO:0000256" key="6">
    <source>
        <dbReference type="ARBA" id="ARBA00022989"/>
    </source>
</evidence>
<evidence type="ECO:0000256" key="5">
    <source>
        <dbReference type="ARBA" id="ARBA00022692"/>
    </source>
</evidence>
<evidence type="ECO:0000256" key="2">
    <source>
        <dbReference type="ARBA" id="ARBA00005658"/>
    </source>
</evidence>
<feature type="domain" description="H repeat-associated protein N-terminal" evidence="9">
    <location>
        <begin position="96"/>
        <end position="181"/>
    </location>
</feature>
<proteinExistence type="inferred from homology"/>
<comment type="subcellular location">
    <subcellularLocation>
        <location evidence="1">Cell membrane</location>
        <topology evidence="1">Multi-pass membrane protein</topology>
    </subcellularLocation>
</comment>
<dbReference type="PANTHER" id="PTHR30047:SF7">
    <property type="entry name" value="HIGH-AFFINITY CHOLINE TRANSPORT PROTEIN"/>
    <property type="match status" value="1"/>
</dbReference>
<keyword evidence="7 8" id="KW-0472">Membrane</keyword>
<evidence type="ECO:0000259" key="9">
    <source>
        <dbReference type="Pfam" id="PF13808"/>
    </source>
</evidence>
<comment type="caution">
    <text evidence="10">The sequence shown here is derived from an EMBL/GenBank/DDBJ whole genome shotgun (WGS) entry which is preliminary data.</text>
</comment>
<keyword evidence="4" id="KW-1003">Cell membrane</keyword>